<dbReference type="AlphaFoldDB" id="A0A1Y3PFL3"/>
<dbReference type="EMBL" id="LOHF01000001">
    <property type="protein sequence ID" value="OUM75604.1"/>
    <property type="molecule type" value="Genomic_DNA"/>
</dbReference>
<sequence length="114" mass="12027">MKLLISAIALAALAGCTSPSNQARNDGPYKTYSSQKTAAVVAQCIEYSWQDEALMGAEADAFMQSSEKGFTIYNTGAEFFVDVQPQGGASAIQYYAPSSNPATERRGAALATCL</sequence>
<keyword evidence="1" id="KW-0732">Signal</keyword>
<dbReference type="Proteomes" id="UP000195440">
    <property type="component" value="Unassembled WGS sequence"/>
</dbReference>
<accession>A0A1Y3PFL3</accession>
<name>A0A1Y3PFL3_9PSED</name>
<proteinExistence type="predicted"/>
<evidence type="ECO:0000256" key="1">
    <source>
        <dbReference type="SAM" id="SignalP"/>
    </source>
</evidence>
<dbReference type="OrthoDB" id="6000523at2"/>
<organism evidence="2 3">
    <name type="scientific">Pseudomonas caspiana</name>
    <dbReference type="NCBI Taxonomy" id="1451454"/>
    <lineage>
        <taxon>Bacteria</taxon>
        <taxon>Pseudomonadati</taxon>
        <taxon>Pseudomonadota</taxon>
        <taxon>Gammaproteobacteria</taxon>
        <taxon>Pseudomonadales</taxon>
        <taxon>Pseudomonadaceae</taxon>
        <taxon>Pseudomonas</taxon>
    </lineage>
</organism>
<gene>
    <name evidence="2" type="ORF">AUC60_00365</name>
</gene>
<evidence type="ECO:0000313" key="2">
    <source>
        <dbReference type="EMBL" id="OUM75604.1"/>
    </source>
</evidence>
<reference evidence="2 3" key="1">
    <citation type="journal article" date="2017" name="Syst. Appl. Microbiol.">
        <title>Pseudomonas caspiana sp. nov., a citrus pathogen in the Pseudomonas syringae phylogenetic group.</title>
        <authorList>
            <person name="Busquets A."/>
            <person name="Gomila M."/>
            <person name="Beiki F."/>
            <person name="Mulet M."/>
            <person name="Rahimian H."/>
            <person name="Garcia-Valdes E."/>
            <person name="Lalucat J."/>
        </authorList>
    </citation>
    <scope>NUCLEOTIDE SEQUENCE [LARGE SCALE GENOMIC DNA]</scope>
    <source>
        <strain evidence="2 3">FBF102</strain>
    </source>
</reference>
<feature type="signal peptide" evidence="1">
    <location>
        <begin position="1"/>
        <end position="23"/>
    </location>
</feature>
<keyword evidence="3" id="KW-1185">Reference proteome</keyword>
<dbReference type="PROSITE" id="PS51257">
    <property type="entry name" value="PROKAR_LIPOPROTEIN"/>
    <property type="match status" value="1"/>
</dbReference>
<protein>
    <submittedName>
        <fullName evidence="2">2-oxoacid ferredoxin oxidoreductase</fullName>
    </submittedName>
</protein>
<dbReference type="RefSeq" id="WP_087263917.1">
    <property type="nucleotide sequence ID" value="NZ_JBJGBV010000001.1"/>
</dbReference>
<feature type="chain" id="PRO_5013299880" evidence="1">
    <location>
        <begin position="24"/>
        <end position="114"/>
    </location>
</feature>
<evidence type="ECO:0000313" key="3">
    <source>
        <dbReference type="Proteomes" id="UP000195440"/>
    </source>
</evidence>
<comment type="caution">
    <text evidence="2">The sequence shown here is derived from an EMBL/GenBank/DDBJ whole genome shotgun (WGS) entry which is preliminary data.</text>
</comment>